<dbReference type="AlphaFoldDB" id="A0A0P9ZWR7"/>
<proteinExistence type="predicted"/>
<reference evidence="1 2" key="1">
    <citation type="submission" date="2015-09" db="EMBL/GenBank/DDBJ databases">
        <title>Genome announcement of multiple Pseudomonas syringae strains.</title>
        <authorList>
            <person name="Thakur S."/>
            <person name="Wang P.W."/>
            <person name="Gong Y."/>
            <person name="Weir B.S."/>
            <person name="Guttman D.S."/>
        </authorList>
    </citation>
    <scope>NUCLEOTIDE SEQUENCE [LARGE SCALE GENOMIC DNA]</scope>
    <source>
        <strain evidence="1 2">ICMP16929</strain>
    </source>
</reference>
<accession>A0A0P9ZWR7</accession>
<comment type="caution">
    <text evidence="1">The sequence shown here is derived from an EMBL/GenBank/DDBJ whole genome shotgun (WGS) entry which is preliminary data.</text>
</comment>
<evidence type="ECO:0000313" key="1">
    <source>
        <dbReference type="EMBL" id="KPY64382.1"/>
    </source>
</evidence>
<sequence>MWGSRSGHLPWTVVCYRSGFLRSKLMSDTDNLEIFLSPIRTCRLYKPKFGQSGRENSVSLEGFKTLYGADRFYAWIGLDSELMYAAHKAAGGMTSVYRQIGIGCERLFRKIILDTVGYESPIYAAWSYETTKNVIRNGKPKQEKRVLTLDGRLEFSKITTPSVAQALNDWVRRYCAKIDAEIPTNGVVFEVRQGYKSKDSKRQNADIENASSAWAKGYLPIFAIFSAQIDADNMNRYINSRA</sequence>
<protein>
    <submittedName>
        <fullName evidence="1">Uncharacterized protein</fullName>
    </submittedName>
</protein>
<gene>
    <name evidence="1" type="ORF">ALO94_04688</name>
</gene>
<name>A0A0P9ZWR7_PSESX</name>
<dbReference type="EMBL" id="LJRI01001342">
    <property type="protein sequence ID" value="KPY64382.1"/>
    <property type="molecule type" value="Genomic_DNA"/>
</dbReference>
<dbReference type="PATRIC" id="fig|264459.3.peg.7302"/>
<organism evidence="1 2">
    <name type="scientific">Pseudomonas syringae pv. spinaceae</name>
    <dbReference type="NCBI Taxonomy" id="264459"/>
    <lineage>
        <taxon>Bacteria</taxon>
        <taxon>Pseudomonadati</taxon>
        <taxon>Pseudomonadota</taxon>
        <taxon>Gammaproteobacteria</taxon>
        <taxon>Pseudomonadales</taxon>
        <taxon>Pseudomonadaceae</taxon>
        <taxon>Pseudomonas</taxon>
        <taxon>Pseudomonas syringae</taxon>
    </lineage>
</organism>
<dbReference type="Proteomes" id="UP000050384">
    <property type="component" value="Unassembled WGS sequence"/>
</dbReference>
<evidence type="ECO:0000313" key="2">
    <source>
        <dbReference type="Proteomes" id="UP000050384"/>
    </source>
</evidence>